<accession>A0AB39UMA4</accession>
<evidence type="ECO:0000313" key="3">
    <source>
        <dbReference type="EMBL" id="XDS46583.1"/>
    </source>
</evidence>
<dbReference type="InterPro" id="IPR012341">
    <property type="entry name" value="6hp_glycosidase-like_sf"/>
</dbReference>
<dbReference type="EMBL" id="CP129683">
    <property type="protein sequence ID" value="XDS49940.1"/>
    <property type="molecule type" value="Genomic_DNA"/>
</dbReference>
<dbReference type="RefSeq" id="WP_369340911.1">
    <property type="nucleotide sequence ID" value="NZ_CP129675.1"/>
</dbReference>
<dbReference type="GO" id="GO:0005975">
    <property type="term" value="P:carbohydrate metabolic process"/>
    <property type="evidence" value="ECO:0007669"/>
    <property type="project" value="InterPro"/>
</dbReference>
<reference evidence="5" key="1">
    <citation type="submission" date="2023-07" db="EMBL/GenBank/DDBJ databases">
        <title>Bifidobacterium aquikefiriaerophilum sp. nov. and Bifidobacterium eccum sp. nov., isolated from water kefir.</title>
        <authorList>
            <person name="Breselge S."/>
            <person name="Bellassi P."/>
            <person name="Barcenilla C."/>
            <person name="Alvarez-Ordonez A."/>
            <person name="Morelli L."/>
            <person name="Cotter P.D."/>
        </authorList>
    </citation>
    <scope>NUCLEOTIDE SEQUENCE</scope>
    <source>
        <strain evidence="5">WK012_4_13</strain>
        <strain evidence="4">WK013_4_14</strain>
        <strain evidence="3">WK048_4_13</strain>
    </source>
</reference>
<dbReference type="Pfam" id="PF14742">
    <property type="entry name" value="GDE_N_bis"/>
    <property type="match status" value="1"/>
</dbReference>
<dbReference type="EMBL" id="CP129682">
    <property type="protein sequence ID" value="XDS48713.1"/>
    <property type="molecule type" value="Genomic_DNA"/>
</dbReference>
<dbReference type="AlphaFoldDB" id="A0AB39UMA4"/>
<name>A0AB39UMA4_9BIFI</name>
<dbReference type="InterPro" id="IPR008928">
    <property type="entry name" value="6-hairpin_glycosidase_sf"/>
</dbReference>
<sequence>MHKNAQHSAQHIPTQPWLHDREVIVSAPAQLWSNGDGLIDGEGVSGFYVGDTRMISAVSVVVNGVEPQMVRHSVQQSNSSSNVYLARNITGSTVDPMFRIDECREIGDGLLTLEYRLRNGLQRSTHLVFELHICIDNTDMQSIKGGVARMSETSQTLHIAVGDSACDVNSDAGALRISASPDAEVRGEGLECSFIWDIDIPPSSQTTLQCSAHARSPRRVVVPARGKASWHDALISTWDSRLDAWVSRSLQDLEALRMSIPELPDDEFLAAGAPWFFTLFGRDSLWAARFMLPITNIPALGTLRTLAHFQAEASDSSTNAEPGKIPHELRAQAMEYAGAFAEHHLDLPPLYYGTVDATALWVILFAELVDSHIAKSEVEALLPHMERALEWIRDFGDADGDGFLEYVDTSGHGLANQGWKDSGDSVRWRDGSIAKGPIALCEVQGYAYQAAMDGARMLDAFGRKGGDQWRSWASKLKERFNAQFWISDESGRYPAIALDGDKRPVDSLTSNIGHLLGTGIIDGDGVDAIASRLMSPELNSGYGIRTLSSQSGGYWPLSYHCGSVWAHDTAIAMLGLYQEGRAKQARIIGEELIKAAEQFDYQMPELYSGDAAPNLVPYPAACHPQAWSAASSIAVYKVFQDNRS</sequence>
<dbReference type="EMBL" id="CP129675">
    <property type="protein sequence ID" value="XDS46583.1"/>
    <property type="molecule type" value="Genomic_DNA"/>
</dbReference>
<dbReference type="KEGG" id="bfk:QN062_05870"/>
<dbReference type="Pfam" id="PF22422">
    <property type="entry name" value="MGH1-like_GH"/>
    <property type="match status" value="1"/>
</dbReference>
<dbReference type="InterPro" id="IPR032856">
    <property type="entry name" value="GDE_N_bis"/>
</dbReference>
<organism evidence="5">
    <name type="scientific">Bifidobacterium fermentum</name>
    <dbReference type="NCBI Taxonomy" id="3059035"/>
    <lineage>
        <taxon>Bacteria</taxon>
        <taxon>Bacillati</taxon>
        <taxon>Actinomycetota</taxon>
        <taxon>Actinomycetes</taxon>
        <taxon>Bifidobacteriales</taxon>
        <taxon>Bifidobacteriaceae</taxon>
        <taxon>Bifidobacterium</taxon>
    </lineage>
</organism>
<feature type="domain" description="Mannosylglycerate hydrolase MGH1-like glycoside hydrolase" evidence="2">
    <location>
        <begin position="357"/>
        <end position="598"/>
    </location>
</feature>
<evidence type="ECO:0000313" key="5">
    <source>
        <dbReference type="EMBL" id="XDS49940.1"/>
    </source>
</evidence>
<evidence type="ECO:0000313" key="4">
    <source>
        <dbReference type="EMBL" id="XDS48713.1"/>
    </source>
</evidence>
<feature type="domain" description="Putative glycogen debranching enzyme N-terminal" evidence="1">
    <location>
        <begin position="25"/>
        <end position="210"/>
    </location>
</feature>
<proteinExistence type="predicted"/>
<evidence type="ECO:0000259" key="1">
    <source>
        <dbReference type="Pfam" id="PF14742"/>
    </source>
</evidence>
<dbReference type="SUPFAM" id="SSF48208">
    <property type="entry name" value="Six-hairpin glycosidases"/>
    <property type="match status" value="1"/>
</dbReference>
<protein>
    <submittedName>
        <fullName evidence="5">Glycogen debranching N-terminal domain-containing protein</fullName>
    </submittedName>
</protein>
<evidence type="ECO:0000259" key="2">
    <source>
        <dbReference type="Pfam" id="PF22422"/>
    </source>
</evidence>
<gene>
    <name evidence="5" type="ORF">QN062_05870</name>
    <name evidence="4" type="ORF">QN216_00065</name>
    <name evidence="3" type="ORF">QN217_10785</name>
</gene>
<dbReference type="Gene3D" id="1.50.10.10">
    <property type="match status" value="1"/>
</dbReference>
<dbReference type="InterPro" id="IPR054491">
    <property type="entry name" value="MGH1-like_GH"/>
</dbReference>